<dbReference type="AlphaFoldDB" id="A0A131Z3U8"/>
<evidence type="ECO:0000259" key="5">
    <source>
        <dbReference type="PROSITE" id="PS50279"/>
    </source>
</evidence>
<name>A0A131Z3U8_RHIAP</name>
<protein>
    <submittedName>
        <fullName evidence="6">Pancreatic trypsin inhibitor</fullName>
    </submittedName>
</protein>
<dbReference type="SMART" id="SM00131">
    <property type="entry name" value="KU"/>
    <property type="match status" value="3"/>
</dbReference>
<dbReference type="InterPro" id="IPR002223">
    <property type="entry name" value="Kunitz_BPTI"/>
</dbReference>
<feature type="domain" description="BPTI/Kunitz inhibitor" evidence="5">
    <location>
        <begin position="27"/>
        <end position="77"/>
    </location>
</feature>
<dbReference type="PANTHER" id="PTHR10083">
    <property type="entry name" value="KUNITZ-TYPE PROTEASE INHIBITOR-RELATED"/>
    <property type="match status" value="1"/>
</dbReference>
<keyword evidence="2" id="KW-0722">Serine protease inhibitor</keyword>
<dbReference type="PANTHER" id="PTHR10083:SF374">
    <property type="entry name" value="BPTI_KUNITZ INHIBITOR DOMAIN-CONTAINING PROTEIN"/>
    <property type="match status" value="1"/>
</dbReference>
<dbReference type="GO" id="GO:0005615">
    <property type="term" value="C:extracellular space"/>
    <property type="evidence" value="ECO:0007669"/>
    <property type="project" value="TreeGrafter"/>
</dbReference>
<keyword evidence="1" id="KW-0646">Protease inhibitor</keyword>
<evidence type="ECO:0000256" key="1">
    <source>
        <dbReference type="ARBA" id="ARBA00022690"/>
    </source>
</evidence>
<dbReference type="Pfam" id="PF00014">
    <property type="entry name" value="Kunitz_BPTI"/>
    <property type="match status" value="3"/>
</dbReference>
<reference evidence="6" key="1">
    <citation type="journal article" date="2016" name="Ticks Tick Borne Dis.">
        <title>De novo assembly and annotation of the salivary gland transcriptome of Rhipicephalus appendiculatus male and female ticks during blood feeding.</title>
        <authorList>
            <person name="de Castro M.H."/>
            <person name="de Klerk D."/>
            <person name="Pienaar R."/>
            <person name="Latif A.A."/>
            <person name="Rees D.J."/>
            <person name="Mans B.J."/>
        </authorList>
    </citation>
    <scope>NUCLEOTIDE SEQUENCE</scope>
    <source>
        <tissue evidence="6">Salivary glands</tissue>
    </source>
</reference>
<dbReference type="SUPFAM" id="SSF57362">
    <property type="entry name" value="BPTI-like"/>
    <property type="match status" value="3"/>
</dbReference>
<feature type="domain" description="BPTI/Kunitz inhibitor" evidence="5">
    <location>
        <begin position="148"/>
        <end position="200"/>
    </location>
</feature>
<evidence type="ECO:0000256" key="2">
    <source>
        <dbReference type="ARBA" id="ARBA00022900"/>
    </source>
</evidence>
<proteinExistence type="predicted"/>
<dbReference type="InterPro" id="IPR036880">
    <property type="entry name" value="Kunitz_BPTI_sf"/>
</dbReference>
<dbReference type="PROSITE" id="PS50279">
    <property type="entry name" value="BPTI_KUNITZ_2"/>
    <property type="match status" value="3"/>
</dbReference>
<organism evidence="6">
    <name type="scientific">Rhipicephalus appendiculatus</name>
    <name type="common">Brown ear tick</name>
    <dbReference type="NCBI Taxonomy" id="34631"/>
    <lineage>
        <taxon>Eukaryota</taxon>
        <taxon>Metazoa</taxon>
        <taxon>Ecdysozoa</taxon>
        <taxon>Arthropoda</taxon>
        <taxon>Chelicerata</taxon>
        <taxon>Arachnida</taxon>
        <taxon>Acari</taxon>
        <taxon>Parasitiformes</taxon>
        <taxon>Ixodida</taxon>
        <taxon>Ixodoidea</taxon>
        <taxon>Ixodidae</taxon>
        <taxon>Rhipicephalinae</taxon>
        <taxon>Rhipicephalus</taxon>
        <taxon>Rhipicephalus</taxon>
    </lineage>
</organism>
<dbReference type="InterPro" id="IPR050098">
    <property type="entry name" value="TFPI/VKTCI-like"/>
</dbReference>
<feature type="domain" description="BPTI/Kunitz inhibitor" evidence="5">
    <location>
        <begin position="88"/>
        <end position="138"/>
    </location>
</feature>
<accession>A0A131Z3U8</accession>
<dbReference type="Gene3D" id="4.10.410.10">
    <property type="entry name" value="Pancreatic trypsin inhibitor Kunitz domain"/>
    <property type="match status" value="3"/>
</dbReference>
<evidence type="ECO:0000256" key="3">
    <source>
        <dbReference type="ARBA" id="ARBA00023157"/>
    </source>
</evidence>
<evidence type="ECO:0000313" key="6">
    <source>
        <dbReference type="EMBL" id="JAP84801.1"/>
    </source>
</evidence>
<evidence type="ECO:0000256" key="4">
    <source>
        <dbReference type="SAM" id="SignalP"/>
    </source>
</evidence>
<dbReference type="GO" id="GO:0004867">
    <property type="term" value="F:serine-type endopeptidase inhibitor activity"/>
    <property type="evidence" value="ECO:0007669"/>
    <property type="project" value="UniProtKB-KW"/>
</dbReference>
<feature type="signal peptide" evidence="4">
    <location>
        <begin position="1"/>
        <end position="18"/>
    </location>
</feature>
<feature type="chain" id="PRO_5007286690" evidence="4">
    <location>
        <begin position="19"/>
        <end position="228"/>
    </location>
</feature>
<sequence>MKLLLCSCVLLLHWVTYAQHGTTPHRCLKPPSLGICRPFHKVFYFDYTEYKCRKLKKGICIGGDNHFPSQMSCQNTCIRVEGRKQKRCLETAETCNCTADMRSWFFDSKRNYCRMYNHTKCAGGMNRFETEEDCMKICLHTAKPKPVCSMEPTMSWWLCLLRKKHWYFDARTNTCHQSERKKCGKGDNRFSSFEKCMERCSYVGCQKCKNGVPYYYPNGTTPCGAEPE</sequence>
<keyword evidence="3" id="KW-1015">Disulfide bond</keyword>
<dbReference type="EMBL" id="GEDV01003756">
    <property type="protein sequence ID" value="JAP84801.1"/>
    <property type="molecule type" value="Transcribed_RNA"/>
</dbReference>
<keyword evidence="4" id="KW-0732">Signal</keyword>